<evidence type="ECO:0000313" key="9">
    <source>
        <dbReference type="Proteomes" id="UP000053342"/>
    </source>
</evidence>
<evidence type="ECO:0000256" key="1">
    <source>
        <dbReference type="ARBA" id="ARBA00000707"/>
    </source>
</evidence>
<evidence type="ECO:0000256" key="6">
    <source>
        <dbReference type="ARBA" id="ARBA00022807"/>
    </source>
</evidence>
<feature type="compositionally biased region" description="Low complexity" evidence="7">
    <location>
        <begin position="420"/>
        <end position="429"/>
    </location>
</feature>
<dbReference type="CDD" id="cd22749">
    <property type="entry name" value="Otubain_C65"/>
    <property type="match status" value="1"/>
</dbReference>
<dbReference type="GO" id="GO:0005634">
    <property type="term" value="C:nucleus"/>
    <property type="evidence" value="ECO:0007669"/>
    <property type="project" value="TreeGrafter"/>
</dbReference>
<dbReference type="GO" id="GO:0006508">
    <property type="term" value="P:proteolysis"/>
    <property type="evidence" value="ECO:0007669"/>
    <property type="project" value="UniProtKB-KW"/>
</dbReference>
<dbReference type="HOGENOM" id="CLU_014832_0_1_1"/>
<dbReference type="EMBL" id="KN847342">
    <property type="protein sequence ID" value="KIW38182.1"/>
    <property type="molecule type" value="Genomic_DNA"/>
</dbReference>
<comment type="catalytic activity">
    <reaction evidence="1">
        <text>Thiol-dependent hydrolysis of ester, thioester, amide, peptide and isopeptide bonds formed by the C-terminal Gly of ubiquitin (a 76-residue protein attached to proteins as an intracellular targeting signal).</text>
        <dbReference type="EC" id="3.4.19.12"/>
    </reaction>
</comment>
<keyword evidence="4" id="KW-0833">Ubl conjugation pathway</keyword>
<dbReference type="EC" id="3.4.19.12" evidence="2"/>
<keyword evidence="5" id="KW-0378">Hydrolase</keyword>
<organism evidence="8 9">
    <name type="scientific">Exophiala oligosperma</name>
    <dbReference type="NCBI Taxonomy" id="215243"/>
    <lineage>
        <taxon>Eukaryota</taxon>
        <taxon>Fungi</taxon>
        <taxon>Dikarya</taxon>
        <taxon>Ascomycota</taxon>
        <taxon>Pezizomycotina</taxon>
        <taxon>Eurotiomycetes</taxon>
        <taxon>Chaetothyriomycetidae</taxon>
        <taxon>Chaetothyriales</taxon>
        <taxon>Herpotrichiellaceae</taxon>
        <taxon>Exophiala</taxon>
    </lineage>
</organism>
<feature type="compositionally biased region" description="Low complexity" evidence="7">
    <location>
        <begin position="463"/>
        <end position="479"/>
    </location>
</feature>
<dbReference type="Pfam" id="PF10275">
    <property type="entry name" value="Peptidase_C65"/>
    <property type="match status" value="1"/>
</dbReference>
<dbReference type="PANTHER" id="PTHR12931:SF15">
    <property type="entry name" value="UBIQUITIN THIOESTERASE OTUBAIN-LIKE"/>
    <property type="match status" value="1"/>
</dbReference>
<dbReference type="AlphaFoldDB" id="A0A0D2BLB9"/>
<protein>
    <recommendedName>
        <fullName evidence="2">ubiquitinyl hydrolase 1</fullName>
        <ecNumber evidence="2">3.4.19.12</ecNumber>
    </recommendedName>
</protein>
<dbReference type="InterPro" id="IPR038765">
    <property type="entry name" value="Papain-like_cys_pep_sf"/>
</dbReference>
<feature type="region of interest" description="Disordered" evidence="7">
    <location>
        <begin position="418"/>
        <end position="483"/>
    </location>
</feature>
<dbReference type="Proteomes" id="UP000053342">
    <property type="component" value="Unassembled WGS sequence"/>
</dbReference>
<evidence type="ECO:0000256" key="7">
    <source>
        <dbReference type="SAM" id="MobiDB-lite"/>
    </source>
</evidence>
<proteinExistence type="predicted"/>
<keyword evidence="3" id="KW-0645">Protease</keyword>
<dbReference type="SUPFAM" id="SSF54001">
    <property type="entry name" value="Cysteine proteinases"/>
    <property type="match status" value="1"/>
</dbReference>
<dbReference type="STRING" id="215243.A0A0D2BLB9"/>
<dbReference type="GeneID" id="27362205"/>
<dbReference type="InterPro" id="IPR019400">
    <property type="entry name" value="Peptidase_C65_otubain"/>
</dbReference>
<dbReference type="PANTHER" id="PTHR12931">
    <property type="entry name" value="UBIQUITIN THIOLESTERASE PROTEIN OTUB"/>
    <property type="match status" value="1"/>
</dbReference>
<name>A0A0D2BLB9_9EURO</name>
<keyword evidence="6" id="KW-0788">Thiol protease</keyword>
<keyword evidence="9" id="KW-1185">Reference proteome</keyword>
<dbReference type="OrthoDB" id="18915at2759"/>
<dbReference type="Gene3D" id="3.30.200.60">
    <property type="entry name" value="Peptidase C65 Otubain, subdomain 1"/>
    <property type="match status" value="1"/>
</dbReference>
<feature type="compositionally biased region" description="Polar residues" evidence="7">
    <location>
        <begin position="439"/>
        <end position="458"/>
    </location>
</feature>
<evidence type="ECO:0000256" key="5">
    <source>
        <dbReference type="ARBA" id="ARBA00022801"/>
    </source>
</evidence>
<evidence type="ECO:0000256" key="3">
    <source>
        <dbReference type="ARBA" id="ARBA00022670"/>
    </source>
</evidence>
<dbReference type="GO" id="GO:0071108">
    <property type="term" value="P:protein K48-linked deubiquitination"/>
    <property type="evidence" value="ECO:0007669"/>
    <property type="project" value="TreeGrafter"/>
</dbReference>
<sequence>MTFSLHWSPVQHHSHYGSYPAPPGWPVQAQPFYSHPYEHLTHENSACVYANHGYYTPPPSTHTASTMATPDADEMEQFQRLSDQYQADLPGPLVGETRPVSDLVTEYAQADQTYVVKTTALAVTHNSYRSIKGDGQCGWRGAVFAYFEILLSSGNIGLVTREKERLQGFEQTMRAVGIDYDIILDMFDYTWDLFDAIKAAIEHGDRSEKVLMEAFNDQGPSNSIVYHFKMMTSSFMQVNSDRYAPFMDMAVSGYCHSRIEPSNQEIEHIGLQALNDAVIAPAYIGLEVLYLDRSAGDEVTPHRFVEDSQNWPSISLIYRPGHYDIIYKDDKPIEVLMQSHTPQYVPAYGENFIRGGMDGVNLRSFVFPGANIMPSQNMVNVSPTSPMNPYPSPYQQAPPMVFEDPALLAQTSYFPTATMSSGQQQQNQSPPALAIRTQPALQRSYSSSAALPTNSQAPVWNRSVSPSPSTPASAESSNSKPQDFRIRYTANCYRPDIQHQSLPLDAGTFGNSTQSTAHFTNIHFQPSIWNAAEQYGKQE</sequence>
<evidence type="ECO:0000256" key="4">
    <source>
        <dbReference type="ARBA" id="ARBA00022786"/>
    </source>
</evidence>
<dbReference type="VEuPathDB" id="FungiDB:PV06_10131"/>
<gene>
    <name evidence="8" type="ORF">PV06_10131</name>
</gene>
<evidence type="ECO:0000313" key="8">
    <source>
        <dbReference type="EMBL" id="KIW38182.1"/>
    </source>
</evidence>
<dbReference type="RefSeq" id="XP_016258398.1">
    <property type="nucleotide sequence ID" value="XM_016411644.1"/>
</dbReference>
<accession>A0A0D2BLB9</accession>
<evidence type="ECO:0000256" key="2">
    <source>
        <dbReference type="ARBA" id="ARBA00012759"/>
    </source>
</evidence>
<reference evidence="8 9" key="1">
    <citation type="submission" date="2015-01" db="EMBL/GenBank/DDBJ databases">
        <title>The Genome Sequence of Exophiala oligosperma CBS72588.</title>
        <authorList>
            <consortium name="The Broad Institute Genomics Platform"/>
            <person name="Cuomo C."/>
            <person name="de Hoog S."/>
            <person name="Gorbushina A."/>
            <person name="Stielow B."/>
            <person name="Teixiera M."/>
            <person name="Abouelleil A."/>
            <person name="Chapman S.B."/>
            <person name="Priest M."/>
            <person name="Young S.K."/>
            <person name="Wortman J."/>
            <person name="Nusbaum C."/>
            <person name="Birren B."/>
        </authorList>
    </citation>
    <scope>NUCLEOTIDE SEQUENCE [LARGE SCALE GENOMIC DNA]</scope>
    <source>
        <strain evidence="8 9">CBS 72588</strain>
    </source>
</reference>
<dbReference type="GO" id="GO:0043130">
    <property type="term" value="F:ubiquitin binding"/>
    <property type="evidence" value="ECO:0007669"/>
    <property type="project" value="TreeGrafter"/>
</dbReference>
<dbReference type="GO" id="GO:0004843">
    <property type="term" value="F:cysteine-type deubiquitinase activity"/>
    <property type="evidence" value="ECO:0007669"/>
    <property type="project" value="UniProtKB-EC"/>
</dbReference>
<dbReference type="Gene3D" id="1.20.1300.20">
    <property type="entry name" value="Peptidase C65 Otubain, subdomain 2"/>
    <property type="match status" value="1"/>
</dbReference>
<dbReference type="InterPro" id="IPR042468">
    <property type="entry name" value="Peptidase_C65_otubain_sub1"/>
</dbReference>
<dbReference type="InterPro" id="IPR042467">
    <property type="entry name" value="Peptidase_C65_otubain_sub2"/>
</dbReference>